<evidence type="ECO:0000256" key="4">
    <source>
        <dbReference type="ARBA" id="ARBA00022723"/>
    </source>
</evidence>
<dbReference type="RefSeq" id="WP_092650453.1">
    <property type="nucleotide sequence ID" value="NZ_FOHA01000003.1"/>
</dbReference>
<dbReference type="InterPro" id="IPR015867">
    <property type="entry name" value="N-reg_PII/ATP_PRibTrfase_C"/>
</dbReference>
<evidence type="ECO:0000256" key="3">
    <source>
        <dbReference type="ARBA" id="ARBA00022112"/>
    </source>
</evidence>
<feature type="binding site" evidence="6">
    <location>
        <position position="334"/>
    </location>
    <ligand>
        <name>a divalent metal cation</name>
        <dbReference type="ChEBI" id="CHEBI:60240"/>
        <label>1</label>
    </ligand>
</feature>
<feature type="binding site" evidence="6">
    <location>
        <position position="68"/>
    </location>
    <ligand>
        <name>a divalent metal cation</name>
        <dbReference type="ChEBI" id="CHEBI:60240"/>
        <label>1</label>
    </ligand>
</feature>
<feature type="binding site" evidence="6">
    <location>
        <position position="337"/>
    </location>
    <ligand>
        <name>a divalent metal cation</name>
        <dbReference type="ChEBI" id="CHEBI:60240"/>
        <label>1</label>
    </ligand>
</feature>
<dbReference type="Proteomes" id="UP000198948">
    <property type="component" value="Unassembled WGS sequence"/>
</dbReference>
<dbReference type="FunFam" id="3.40.1390.30:FF:000001">
    <property type="entry name" value="GTP cyclohydrolase 1 type 2"/>
    <property type="match status" value="1"/>
</dbReference>
<dbReference type="GO" id="GO:0046872">
    <property type="term" value="F:metal ion binding"/>
    <property type="evidence" value="ECO:0007669"/>
    <property type="project" value="UniProtKB-UniRule"/>
</dbReference>
<proteinExistence type="inferred from homology"/>
<dbReference type="FunFam" id="3.30.70.120:FF:000006">
    <property type="entry name" value="GTP cyclohydrolase 1 type 2 homolog"/>
    <property type="match status" value="1"/>
</dbReference>
<dbReference type="InterPro" id="IPR017221">
    <property type="entry name" value="DUF34/NIF3_bac"/>
</dbReference>
<dbReference type="OrthoDB" id="9792792at2"/>
<dbReference type="Pfam" id="PF01784">
    <property type="entry name" value="DUF34_NIF3"/>
    <property type="match status" value="1"/>
</dbReference>
<dbReference type="STRING" id="142588.SAMN04488559_10344"/>
<dbReference type="Gene3D" id="3.30.70.120">
    <property type="match status" value="1"/>
</dbReference>
<dbReference type="Gene3D" id="3.40.1390.30">
    <property type="entry name" value="NIF3 (NGG1p interacting factor 3)-like"/>
    <property type="match status" value="1"/>
</dbReference>
<keyword evidence="8" id="KW-1185">Reference proteome</keyword>
<dbReference type="NCBIfam" id="TIGR00486">
    <property type="entry name" value="YbgI_SA1388"/>
    <property type="match status" value="1"/>
</dbReference>
<evidence type="ECO:0000256" key="1">
    <source>
        <dbReference type="ARBA" id="ARBA00006964"/>
    </source>
</evidence>
<dbReference type="SUPFAM" id="SSF102705">
    <property type="entry name" value="NIF3 (NGG1p interacting factor 3)-like"/>
    <property type="match status" value="1"/>
</dbReference>
<keyword evidence="4 5" id="KW-0479">Metal-binding</keyword>
<dbReference type="PANTHER" id="PTHR13799:SF14">
    <property type="entry name" value="GTP CYCLOHYDROLASE 1 TYPE 2 HOMOLOG"/>
    <property type="match status" value="1"/>
</dbReference>
<evidence type="ECO:0000256" key="6">
    <source>
        <dbReference type="PIRSR" id="PIRSR602678-1"/>
    </source>
</evidence>
<organism evidence="7 8">
    <name type="scientific">Isobaculum melis</name>
    <dbReference type="NCBI Taxonomy" id="142588"/>
    <lineage>
        <taxon>Bacteria</taxon>
        <taxon>Bacillati</taxon>
        <taxon>Bacillota</taxon>
        <taxon>Bacilli</taxon>
        <taxon>Lactobacillales</taxon>
        <taxon>Carnobacteriaceae</taxon>
        <taxon>Isobaculum</taxon>
    </lineage>
</organism>
<sequence>MSKINGKTLIEHFEQFAPPYLAESGDPIGLQIGTLNKPIHKVMVSLDVRQETVQEAIAQQIDLIIVHHPPIFVKPANLVIDDPQKKLYADLIKHDIAVYAAHTNLDVTTNGMNDWLGQAIGLTNTIVMSETKKIGYKKLAVFVPSNDAEKMRQALAEAGAGSIGPHYKNCSYTLTGTGRFTPVTGAMPTIGSINQAEAVSEAKVEVIFPETLTTQVEHAMFAAHPYEEPAYDLYTIENFYDSYGLGRVGDLAEPIKVKDFAQQLKAVFKIDGLRVVSSDLEKLVQRVAICGGAAGKYYPDAMHKKADVYITGDVDFHTAQYMLADGLTVIDPGHHIEAICTPKLNELLTNWAVENQWELEVIASQLNTDPFKFM</sequence>
<dbReference type="GO" id="GO:0005737">
    <property type="term" value="C:cytoplasm"/>
    <property type="evidence" value="ECO:0007669"/>
    <property type="project" value="TreeGrafter"/>
</dbReference>
<dbReference type="InterPro" id="IPR002678">
    <property type="entry name" value="DUF34/NIF3"/>
</dbReference>
<comment type="subunit">
    <text evidence="2">Homohexamer.</text>
</comment>
<dbReference type="PIRSF" id="PIRSF037489">
    <property type="entry name" value="UCP037489_NIF3_YqfO"/>
    <property type="match status" value="1"/>
</dbReference>
<feature type="binding site" evidence="6">
    <location>
        <position position="106"/>
    </location>
    <ligand>
        <name>a divalent metal cation</name>
        <dbReference type="ChEBI" id="CHEBI:60240"/>
        <label>1</label>
    </ligand>
</feature>
<dbReference type="AlphaFoldDB" id="A0A1H9R3Q2"/>
<dbReference type="EMBL" id="FOHA01000003">
    <property type="protein sequence ID" value="SER67471.1"/>
    <property type="molecule type" value="Genomic_DNA"/>
</dbReference>
<evidence type="ECO:0000313" key="7">
    <source>
        <dbReference type="EMBL" id="SER67471.1"/>
    </source>
</evidence>
<reference evidence="7 8" key="1">
    <citation type="submission" date="2016-10" db="EMBL/GenBank/DDBJ databases">
        <authorList>
            <person name="de Groot N.N."/>
        </authorList>
    </citation>
    <scope>NUCLEOTIDE SEQUENCE [LARGE SCALE GENOMIC DNA]</scope>
    <source>
        <strain evidence="7 8">DSM 13760</strain>
    </source>
</reference>
<dbReference type="InterPro" id="IPR036069">
    <property type="entry name" value="DUF34/NIF3_sf"/>
</dbReference>
<feature type="binding site" evidence="6">
    <location>
        <position position="67"/>
    </location>
    <ligand>
        <name>a divalent metal cation</name>
        <dbReference type="ChEBI" id="CHEBI:60240"/>
        <label>1</label>
    </ligand>
</feature>
<comment type="similarity">
    <text evidence="1 5">Belongs to the GTP cyclohydrolase I type 2/NIF3 family.</text>
</comment>
<dbReference type="PANTHER" id="PTHR13799">
    <property type="entry name" value="NGG1 INTERACTING FACTOR 3"/>
    <property type="match status" value="1"/>
</dbReference>
<evidence type="ECO:0000256" key="5">
    <source>
        <dbReference type="PIRNR" id="PIRNR037489"/>
    </source>
</evidence>
<protein>
    <recommendedName>
        <fullName evidence="3 5">GTP cyclohydrolase 1 type 2 homolog</fullName>
    </recommendedName>
</protein>
<accession>A0A1H9R3Q2</accession>
<evidence type="ECO:0000313" key="8">
    <source>
        <dbReference type="Proteomes" id="UP000198948"/>
    </source>
</evidence>
<evidence type="ECO:0000256" key="2">
    <source>
        <dbReference type="ARBA" id="ARBA00011643"/>
    </source>
</evidence>
<gene>
    <name evidence="7" type="ORF">SAMN04488559_10344</name>
</gene>
<name>A0A1H9R3Q2_9LACT</name>